<accession>A0AA39IPD7</accession>
<dbReference type="AlphaFoldDB" id="A0AA39IPD7"/>
<dbReference type="EMBL" id="JAUCMV010000001">
    <property type="protein sequence ID" value="KAK0428001.1"/>
    <property type="molecule type" value="Genomic_DNA"/>
</dbReference>
<reference evidence="1" key="1">
    <citation type="submission" date="2023-06" db="EMBL/GenBank/DDBJ databases">
        <title>Genomic analysis of the entomopathogenic nematode Steinernema hermaphroditum.</title>
        <authorList>
            <person name="Schwarz E.M."/>
            <person name="Heppert J.K."/>
            <person name="Baniya A."/>
            <person name="Schwartz H.T."/>
            <person name="Tan C.-H."/>
            <person name="Antoshechkin I."/>
            <person name="Sternberg P.W."/>
            <person name="Goodrich-Blair H."/>
            <person name="Dillman A.R."/>
        </authorList>
    </citation>
    <scope>NUCLEOTIDE SEQUENCE</scope>
    <source>
        <strain evidence="1">PS9179</strain>
        <tissue evidence="1">Whole animal</tissue>
    </source>
</reference>
<dbReference type="Proteomes" id="UP001175271">
    <property type="component" value="Unassembled WGS sequence"/>
</dbReference>
<protein>
    <submittedName>
        <fullName evidence="1">Uncharacterized protein</fullName>
    </submittedName>
</protein>
<evidence type="ECO:0000313" key="1">
    <source>
        <dbReference type="EMBL" id="KAK0428001.1"/>
    </source>
</evidence>
<organism evidence="1 2">
    <name type="scientific">Steinernema hermaphroditum</name>
    <dbReference type="NCBI Taxonomy" id="289476"/>
    <lineage>
        <taxon>Eukaryota</taxon>
        <taxon>Metazoa</taxon>
        <taxon>Ecdysozoa</taxon>
        <taxon>Nematoda</taxon>
        <taxon>Chromadorea</taxon>
        <taxon>Rhabditida</taxon>
        <taxon>Tylenchina</taxon>
        <taxon>Panagrolaimomorpha</taxon>
        <taxon>Strongyloidoidea</taxon>
        <taxon>Steinernematidae</taxon>
        <taxon>Steinernema</taxon>
    </lineage>
</organism>
<gene>
    <name evidence="1" type="ORF">QR680_010536</name>
</gene>
<name>A0AA39IPD7_9BILA</name>
<keyword evidence="2" id="KW-1185">Reference proteome</keyword>
<proteinExistence type="predicted"/>
<comment type="caution">
    <text evidence="1">The sequence shown here is derived from an EMBL/GenBank/DDBJ whole genome shotgun (WGS) entry which is preliminary data.</text>
</comment>
<sequence length="300" mass="34544">MKRGQDVDRDVESSTKLPKTEVFLFSFLTYTDFLNIQKFLSNDTVLKLAFLGIRDWLSAAKKTLCSRKQLYGTLVELRNKETQGIQLHEVLERDDGTFRHLRELKELPTNYLMAELMIKPVISNDSIAIPPGVVLQFPSCKIHCHTHGIPKIPSFIGTNFTSLSIKFTGAIHADDTFYHLMQAPNLRNLEIKHSDIGPRGIVALSNFLRGSNWETVIMEYKRLPPFMADASLLRHICNKWTASKSPSYKTLKIYGRVVRQEYWRLHSMYDREHPQVPGLRMSLQAAHDPYYFPVTITFGQ</sequence>
<evidence type="ECO:0000313" key="2">
    <source>
        <dbReference type="Proteomes" id="UP001175271"/>
    </source>
</evidence>